<evidence type="ECO:0008006" key="3">
    <source>
        <dbReference type="Google" id="ProtNLM"/>
    </source>
</evidence>
<comment type="caution">
    <text evidence="1">The sequence shown here is derived from an EMBL/GenBank/DDBJ whole genome shotgun (WGS) entry which is preliminary data.</text>
</comment>
<dbReference type="AlphaFoldDB" id="A0AAV5N0I6"/>
<dbReference type="Proteomes" id="UP001058124">
    <property type="component" value="Unassembled WGS sequence"/>
</dbReference>
<name>A0AAV5N0I6_9GAMM</name>
<sequence>MGNKVKAFYVAASLLAISAIQGCSSEAERSNSPRIGGQGNPADVYCVESGGKVIPKQNAQGAYSLCSFPDGVQVDTWELYRANHKG</sequence>
<organism evidence="1 2">
    <name type="scientific">Leminorella grimontii</name>
    <dbReference type="NCBI Taxonomy" id="82981"/>
    <lineage>
        <taxon>Bacteria</taxon>
        <taxon>Pseudomonadati</taxon>
        <taxon>Pseudomonadota</taxon>
        <taxon>Gammaproteobacteria</taxon>
        <taxon>Enterobacterales</taxon>
        <taxon>Budviciaceae</taxon>
        <taxon>Leminorella</taxon>
    </lineage>
</organism>
<evidence type="ECO:0000313" key="1">
    <source>
        <dbReference type="EMBL" id="GKX54177.1"/>
    </source>
</evidence>
<keyword evidence="2" id="KW-1185">Reference proteome</keyword>
<reference evidence="1" key="1">
    <citation type="submission" date="2022-06" db="EMBL/GenBank/DDBJ databases">
        <title>Draft genome sequences of Leminorella grimontii str. JCM5902.</title>
        <authorList>
            <person name="Wakabayashi Y."/>
            <person name="Kojima K."/>
        </authorList>
    </citation>
    <scope>NUCLEOTIDE SEQUENCE</scope>
    <source>
        <strain evidence="1">JCM 5902</strain>
    </source>
</reference>
<dbReference type="RefSeq" id="WP_051155510.1">
    <property type="nucleotide sequence ID" value="NZ_BRLH01000001.1"/>
</dbReference>
<dbReference type="PROSITE" id="PS51257">
    <property type="entry name" value="PROKAR_LIPOPROTEIN"/>
    <property type="match status" value="1"/>
</dbReference>
<dbReference type="Pfam" id="PF03891">
    <property type="entry name" value="DUF333"/>
    <property type="match status" value="1"/>
</dbReference>
<accession>A0AAV5N0I6</accession>
<dbReference type="InterPro" id="IPR005590">
    <property type="entry name" value="DUF333"/>
</dbReference>
<dbReference type="EMBL" id="BRLH01000001">
    <property type="protein sequence ID" value="GKX54177.1"/>
    <property type="molecule type" value="Genomic_DNA"/>
</dbReference>
<gene>
    <name evidence="1" type="ORF">SOASR030_02890</name>
</gene>
<protein>
    <recommendedName>
        <fullName evidence="3">DUF333 domain-containing protein</fullName>
    </recommendedName>
</protein>
<evidence type="ECO:0000313" key="2">
    <source>
        <dbReference type="Proteomes" id="UP001058124"/>
    </source>
</evidence>
<proteinExistence type="predicted"/>